<dbReference type="EMBL" id="JBCGBO010000002">
    <property type="protein sequence ID" value="KAK9223388.1"/>
    <property type="molecule type" value="Genomic_DNA"/>
</dbReference>
<gene>
    <name evidence="3" type="ORF">WN944_011830</name>
</gene>
<name>A0AAP0MU49_9ROSI</name>
<dbReference type="PANTHER" id="PTHR46444">
    <property type="entry name" value="DCD (DEVELOPMENT AND CELL DEATH) DOMAIN PROTEIN-RELATED"/>
    <property type="match status" value="1"/>
</dbReference>
<proteinExistence type="predicted"/>
<dbReference type="PANTHER" id="PTHR46444:SF9">
    <property type="entry name" value="DCD (DEVELOPMENT AND CELL DEATH) DOMAIN PROTEIN"/>
    <property type="match status" value="1"/>
</dbReference>
<dbReference type="PROSITE" id="PS51222">
    <property type="entry name" value="DCD"/>
    <property type="match status" value="1"/>
</dbReference>
<organism evidence="3 4">
    <name type="scientific">Citrus x changshan-huyou</name>
    <dbReference type="NCBI Taxonomy" id="2935761"/>
    <lineage>
        <taxon>Eukaryota</taxon>
        <taxon>Viridiplantae</taxon>
        <taxon>Streptophyta</taxon>
        <taxon>Embryophyta</taxon>
        <taxon>Tracheophyta</taxon>
        <taxon>Spermatophyta</taxon>
        <taxon>Magnoliopsida</taxon>
        <taxon>eudicotyledons</taxon>
        <taxon>Gunneridae</taxon>
        <taxon>Pentapetalae</taxon>
        <taxon>rosids</taxon>
        <taxon>malvids</taxon>
        <taxon>Sapindales</taxon>
        <taxon>Rutaceae</taxon>
        <taxon>Aurantioideae</taxon>
        <taxon>Citrus</taxon>
    </lineage>
</organism>
<comment type="caution">
    <text evidence="3">The sequence shown here is derived from an EMBL/GenBank/DDBJ whole genome shotgun (WGS) entry which is preliminary data.</text>
</comment>
<dbReference type="InterPro" id="IPR013989">
    <property type="entry name" value="Dev_and_cell_death_domain"/>
</dbReference>
<dbReference type="Pfam" id="PF10539">
    <property type="entry name" value="Dev_Cell_Death"/>
    <property type="match status" value="1"/>
</dbReference>
<evidence type="ECO:0000259" key="2">
    <source>
        <dbReference type="PROSITE" id="PS51222"/>
    </source>
</evidence>
<feature type="region of interest" description="Disordered" evidence="1">
    <location>
        <begin position="167"/>
        <end position="187"/>
    </location>
</feature>
<keyword evidence="4" id="KW-1185">Reference proteome</keyword>
<dbReference type="AlphaFoldDB" id="A0AAP0MU49"/>
<dbReference type="SMART" id="SM00767">
    <property type="entry name" value="DCD"/>
    <property type="match status" value="1"/>
</dbReference>
<sequence length="841" mass="93555">MEFKWPGCVPEFGAIFMSNTGTKEECFRRKLLGLPSGLAPFVKQIKAGMILFLFEYERRELHGVYQASSDGAMNILPHAYFSSGKQFPAQVKFTHLWHCSPLSEDEFGEAIKENYYSAKKFNFGLSEVQVHKLLYLFSLKKIKPQTHFSRCKAAGYSIDKFRRAAEDRSITSTQGEDERDADSSHESVISTDHFGARLGSVGRVIDDYRLPSDSSVHCQFEPSSAFCRPMEPQSMNCLPYDPEGPVIHAVPYTEPRGARCPDFCSALGYGAPIPSPNLYRNSQGIRMPSLEASYSGNMATNPSEIEGHRGFSLPRPSPVPFSDVGNCNGMNVGAYSFSPSQYPSFVFNYGCHEASLDKNDQKPLQFGINLKEGQSQLQGPVAPVKFSNTDLHDSSSLKPDVCQNSGIMYSDCQKNRKSVFSRLALAPKACIRENDTLVRVDEDSMDTSVDDVMSMLHQSHYQWLKMRKDRQLIKLDTADFRKKRKTAPDSKLLKDHFKKISDEVSMNDITANEEISDQLAGKTPFVDFKRRSEMRKSHDGDSKIGGCGWRAETEGCADGLQKKRKLIRPDFSKNQLIDDKSINVDTPQKIEQLCVLSHVGHEDNIVEAERVSNCEVEETVETCGPTFSNVIQVGKELSKNVDIRSIPSSISVEEPMNKDSLVDGLFQDCNRSTHSFEQESSLEACESSHNGVASGEIECSRNIQELDSNANLDGANDVDIPTNKDSLVDGLFQDLNGSTHSFEQESSLEACERSHYGIASGEIECSRNIQESDSNANLDGANDVDLVNESDNQATKSERVCEEVIASRCKGCKVNILRNDDNKNSVLSSEGEIITGQYQTI</sequence>
<feature type="domain" description="DCD" evidence="2">
    <location>
        <begin position="9"/>
        <end position="139"/>
    </location>
</feature>
<reference evidence="3 4" key="1">
    <citation type="submission" date="2024-05" db="EMBL/GenBank/DDBJ databases">
        <title>Haplotype-resolved chromosome-level genome assembly of Huyou (Citrus changshanensis).</title>
        <authorList>
            <person name="Miao C."/>
            <person name="Chen W."/>
            <person name="Wu Y."/>
            <person name="Wang L."/>
            <person name="Zhao S."/>
            <person name="Grierson D."/>
            <person name="Xu C."/>
            <person name="Chen K."/>
        </authorList>
    </citation>
    <scope>NUCLEOTIDE SEQUENCE [LARGE SCALE GENOMIC DNA]</scope>
    <source>
        <strain evidence="3">01-14</strain>
        <tissue evidence="3">Leaf</tissue>
    </source>
</reference>
<evidence type="ECO:0000313" key="4">
    <source>
        <dbReference type="Proteomes" id="UP001428341"/>
    </source>
</evidence>
<evidence type="ECO:0000313" key="3">
    <source>
        <dbReference type="EMBL" id="KAK9223388.1"/>
    </source>
</evidence>
<protein>
    <recommendedName>
        <fullName evidence="2">DCD domain-containing protein</fullName>
    </recommendedName>
</protein>
<accession>A0AAP0MU49</accession>
<dbReference type="Proteomes" id="UP001428341">
    <property type="component" value="Unassembled WGS sequence"/>
</dbReference>
<evidence type="ECO:0000256" key="1">
    <source>
        <dbReference type="SAM" id="MobiDB-lite"/>
    </source>
</evidence>